<dbReference type="AlphaFoldDB" id="A0A811VGJ4"/>
<protein>
    <submittedName>
        <fullName evidence="1">(Mediterranean fruit fly) hypothetical protein</fullName>
    </submittedName>
</protein>
<accession>A0A811VGJ4</accession>
<reference evidence="1" key="1">
    <citation type="submission" date="2020-11" db="EMBL/GenBank/DDBJ databases">
        <authorList>
            <person name="Whitehead M."/>
        </authorList>
    </citation>
    <scope>NUCLEOTIDE SEQUENCE</scope>
    <source>
        <strain evidence="1">EGII</strain>
    </source>
</reference>
<organism evidence="1 2">
    <name type="scientific">Ceratitis capitata</name>
    <name type="common">Mediterranean fruit fly</name>
    <name type="synonym">Tephritis capitata</name>
    <dbReference type="NCBI Taxonomy" id="7213"/>
    <lineage>
        <taxon>Eukaryota</taxon>
        <taxon>Metazoa</taxon>
        <taxon>Ecdysozoa</taxon>
        <taxon>Arthropoda</taxon>
        <taxon>Hexapoda</taxon>
        <taxon>Insecta</taxon>
        <taxon>Pterygota</taxon>
        <taxon>Neoptera</taxon>
        <taxon>Endopterygota</taxon>
        <taxon>Diptera</taxon>
        <taxon>Brachycera</taxon>
        <taxon>Muscomorpha</taxon>
        <taxon>Tephritoidea</taxon>
        <taxon>Tephritidae</taxon>
        <taxon>Ceratitis</taxon>
        <taxon>Ceratitis</taxon>
    </lineage>
</organism>
<evidence type="ECO:0000313" key="2">
    <source>
        <dbReference type="Proteomes" id="UP000606786"/>
    </source>
</evidence>
<proteinExistence type="predicted"/>
<dbReference type="EMBL" id="CAJHJT010000056">
    <property type="protein sequence ID" value="CAD7014104.1"/>
    <property type="molecule type" value="Genomic_DNA"/>
</dbReference>
<feature type="non-terminal residue" evidence="1">
    <location>
        <position position="113"/>
    </location>
</feature>
<name>A0A811VGJ4_CERCA</name>
<comment type="caution">
    <text evidence="1">The sequence shown here is derived from an EMBL/GenBank/DDBJ whole genome shotgun (WGS) entry which is preliminary data.</text>
</comment>
<sequence length="113" mass="12394">MLIIPQGIFIHHEANSLQALLSKSCMPTSARCPHNRVHNQQPVANSSIAYPLPLLPTVVSDAQGLYVRCVVGIECCATFFPYKLPPIYIETAKLLCRLLLPFGIPIVLIAVLT</sequence>
<dbReference type="Proteomes" id="UP000606786">
    <property type="component" value="Unassembled WGS sequence"/>
</dbReference>
<gene>
    <name evidence="1" type="ORF">CCAP1982_LOCUS22110</name>
</gene>
<evidence type="ECO:0000313" key="1">
    <source>
        <dbReference type="EMBL" id="CAD7014104.1"/>
    </source>
</evidence>
<keyword evidence="2" id="KW-1185">Reference proteome</keyword>